<name>A0A8X8IFI6_9BACT</name>
<sequence>MKKLCSFFSALFLLALSLQTRAQTPSAPDYFIGKWNIEVKGTPNGDSKMIFNLERKDGKLTGYLTSKEKPDTTQFTKVEEKEKSVTVYFSAQGYDVFIKLEKKDDDHVAGNLMDMFDATGERIKVS</sequence>
<comment type="caution">
    <text evidence="2">The sequence shown here is derived from an EMBL/GenBank/DDBJ whole genome shotgun (WGS) entry which is preliminary data.</text>
</comment>
<gene>
    <name evidence="2" type="ORF">SAMN05444410_105135</name>
</gene>
<evidence type="ECO:0000313" key="2">
    <source>
        <dbReference type="EMBL" id="SDW73817.1"/>
    </source>
</evidence>
<feature type="signal peptide" evidence="1">
    <location>
        <begin position="1"/>
        <end position="22"/>
    </location>
</feature>
<evidence type="ECO:0000313" key="3">
    <source>
        <dbReference type="Proteomes" id="UP000198711"/>
    </source>
</evidence>
<dbReference type="EMBL" id="FNNO01000005">
    <property type="protein sequence ID" value="SDW73817.1"/>
    <property type="molecule type" value="Genomic_DNA"/>
</dbReference>
<dbReference type="AlphaFoldDB" id="A0A8X8IFI6"/>
<dbReference type="RefSeq" id="WP_092723395.1">
    <property type="nucleotide sequence ID" value="NZ_FNNO01000005.1"/>
</dbReference>
<evidence type="ECO:0008006" key="4">
    <source>
        <dbReference type="Google" id="ProtNLM"/>
    </source>
</evidence>
<keyword evidence="1" id="KW-0732">Signal</keyword>
<accession>A0A8X8IFI6</accession>
<proteinExistence type="predicted"/>
<dbReference type="Proteomes" id="UP000198711">
    <property type="component" value="Unassembled WGS sequence"/>
</dbReference>
<protein>
    <recommendedName>
        <fullName evidence="4">Lipocalin-like domain-containing protein</fullName>
    </recommendedName>
</protein>
<feature type="chain" id="PRO_5036481662" description="Lipocalin-like domain-containing protein" evidence="1">
    <location>
        <begin position="23"/>
        <end position="126"/>
    </location>
</feature>
<evidence type="ECO:0000256" key="1">
    <source>
        <dbReference type="SAM" id="SignalP"/>
    </source>
</evidence>
<reference evidence="2 3" key="1">
    <citation type="submission" date="2016-10" db="EMBL/GenBank/DDBJ databases">
        <authorList>
            <person name="Varghese N."/>
            <person name="Submissions S."/>
        </authorList>
    </citation>
    <scope>NUCLEOTIDE SEQUENCE [LARGE SCALE GENOMIC DNA]</scope>
    <source>
        <strain evidence="2 3">DSM 25353</strain>
    </source>
</reference>
<organism evidence="2 3">
    <name type="scientific">Hydrobacter penzbergensis</name>
    <dbReference type="NCBI Taxonomy" id="1235997"/>
    <lineage>
        <taxon>Bacteria</taxon>
        <taxon>Pseudomonadati</taxon>
        <taxon>Bacteroidota</taxon>
        <taxon>Chitinophagia</taxon>
        <taxon>Chitinophagales</taxon>
        <taxon>Chitinophagaceae</taxon>
        <taxon>Hydrobacter</taxon>
    </lineage>
</organism>
<keyword evidence="3" id="KW-1185">Reference proteome</keyword>